<accession>A0A3D5J1D1</accession>
<sequence length="110" mass="12859">MSKLKIAAGFSLAVAYIILFFYVLLDRNGSEPKDYMLYIFWFFGILNAGTNIYYAIEKSINKWVTILFVITSIIWIFPFLLITYFGIPFLIIYLFIGIYIQLNQVTKINS</sequence>
<feature type="transmembrane region" description="Helical" evidence="1">
    <location>
        <begin position="37"/>
        <end position="56"/>
    </location>
</feature>
<reference evidence="2 3" key="1">
    <citation type="journal article" date="2018" name="Nat. Biotechnol.">
        <title>A standardized bacterial taxonomy based on genome phylogeny substantially revises the tree of life.</title>
        <authorList>
            <person name="Parks D.H."/>
            <person name="Chuvochina M."/>
            <person name="Waite D.W."/>
            <person name="Rinke C."/>
            <person name="Skarshewski A."/>
            <person name="Chaumeil P.A."/>
            <person name="Hugenholtz P."/>
        </authorList>
    </citation>
    <scope>NUCLEOTIDE SEQUENCE [LARGE SCALE GENOMIC DNA]</scope>
    <source>
        <strain evidence="2">UBA9359</strain>
    </source>
</reference>
<keyword evidence="1" id="KW-0812">Transmembrane</keyword>
<gene>
    <name evidence="2" type="ORF">DGQ38_08735</name>
</gene>
<dbReference type="AlphaFoldDB" id="A0A3D5J1D1"/>
<protein>
    <submittedName>
        <fullName evidence="2">Uncharacterized protein</fullName>
    </submittedName>
</protein>
<comment type="caution">
    <text evidence="2">The sequence shown here is derived from an EMBL/GenBank/DDBJ whole genome shotgun (WGS) entry which is preliminary data.</text>
</comment>
<keyword evidence="1" id="KW-1133">Transmembrane helix</keyword>
<proteinExistence type="predicted"/>
<keyword evidence="1" id="KW-0472">Membrane</keyword>
<evidence type="ECO:0000256" key="1">
    <source>
        <dbReference type="SAM" id="Phobius"/>
    </source>
</evidence>
<evidence type="ECO:0000313" key="2">
    <source>
        <dbReference type="EMBL" id="HCV81120.1"/>
    </source>
</evidence>
<dbReference type="EMBL" id="DPMF01000207">
    <property type="protein sequence ID" value="HCV81120.1"/>
    <property type="molecule type" value="Genomic_DNA"/>
</dbReference>
<feature type="transmembrane region" description="Helical" evidence="1">
    <location>
        <begin position="6"/>
        <end position="25"/>
    </location>
</feature>
<name>A0A3D5J1D1_9FLAO</name>
<feature type="transmembrane region" description="Helical" evidence="1">
    <location>
        <begin position="68"/>
        <end position="100"/>
    </location>
</feature>
<organism evidence="2 3">
    <name type="scientific">Zunongwangia profunda</name>
    <dbReference type="NCBI Taxonomy" id="398743"/>
    <lineage>
        <taxon>Bacteria</taxon>
        <taxon>Pseudomonadati</taxon>
        <taxon>Bacteroidota</taxon>
        <taxon>Flavobacteriia</taxon>
        <taxon>Flavobacteriales</taxon>
        <taxon>Flavobacteriaceae</taxon>
        <taxon>Zunongwangia</taxon>
    </lineage>
</organism>
<evidence type="ECO:0000313" key="3">
    <source>
        <dbReference type="Proteomes" id="UP000264330"/>
    </source>
</evidence>
<dbReference type="Proteomes" id="UP000264330">
    <property type="component" value="Unassembled WGS sequence"/>
</dbReference>
<dbReference type="RefSeq" id="WP_041579364.1">
    <property type="nucleotide sequence ID" value="NZ_CALFQJ010000198.1"/>
</dbReference>